<feature type="region of interest" description="Disordered" evidence="1">
    <location>
        <begin position="1"/>
        <end position="25"/>
    </location>
</feature>
<evidence type="ECO:0000313" key="2">
    <source>
        <dbReference type="EMBL" id="EHM45505.1"/>
    </source>
</evidence>
<organism evidence="2 3">
    <name type="scientific">Hafnia alvei ATCC 51873</name>
    <dbReference type="NCBI Taxonomy" id="1002364"/>
    <lineage>
        <taxon>Bacteria</taxon>
        <taxon>Pseudomonadati</taxon>
        <taxon>Pseudomonadota</taxon>
        <taxon>Gammaproteobacteria</taxon>
        <taxon>Enterobacterales</taxon>
        <taxon>Hafniaceae</taxon>
        <taxon>Hafnia</taxon>
    </lineage>
</organism>
<reference evidence="2 3" key="1">
    <citation type="submission" date="2011-08" db="EMBL/GenBank/DDBJ databases">
        <authorList>
            <person name="Weinstock G."/>
            <person name="Sodergren E."/>
            <person name="Clifton S."/>
            <person name="Fulton L."/>
            <person name="Fulton B."/>
            <person name="Courtney L."/>
            <person name="Fronick C."/>
            <person name="Harrison M."/>
            <person name="Strong C."/>
            <person name="Farmer C."/>
            <person name="Delahaunty K."/>
            <person name="Markovic C."/>
            <person name="Hall O."/>
            <person name="Minx P."/>
            <person name="Tomlinson C."/>
            <person name="Mitreva M."/>
            <person name="Hou S."/>
            <person name="Chen J."/>
            <person name="Wollam A."/>
            <person name="Pepin K.H."/>
            <person name="Johnson M."/>
            <person name="Bhonagiri V."/>
            <person name="Zhang X."/>
            <person name="Suruliraj S."/>
            <person name="Warren W."/>
            <person name="Chinwalla A."/>
            <person name="Mardis E.R."/>
            <person name="Wilson R.K."/>
        </authorList>
    </citation>
    <scope>NUCLEOTIDE SEQUENCE [LARGE SCALE GENOMIC DNA]</scope>
    <source>
        <strain evidence="2 3">ATCC 51873</strain>
    </source>
</reference>
<evidence type="ECO:0000256" key="1">
    <source>
        <dbReference type="SAM" id="MobiDB-lite"/>
    </source>
</evidence>
<sequence length="39" mass="3955">MKSGDKPPHNAAIPGSGAQSKKPVSVIVGGSAAQHRFKL</sequence>
<evidence type="ECO:0000313" key="3">
    <source>
        <dbReference type="Proteomes" id="UP000005959"/>
    </source>
</evidence>
<dbReference type="Proteomes" id="UP000005959">
    <property type="component" value="Unassembled WGS sequence"/>
</dbReference>
<name>G9Y3F7_HAFAL</name>
<comment type="caution">
    <text evidence="2">The sequence shown here is derived from an EMBL/GenBank/DDBJ whole genome shotgun (WGS) entry which is preliminary data.</text>
</comment>
<dbReference type="HOGENOM" id="CLU_3310603_0_0_6"/>
<gene>
    <name evidence="2" type="ORF">HMPREF0454_01042</name>
</gene>
<dbReference type="EMBL" id="AGCI01000017">
    <property type="protein sequence ID" value="EHM45505.1"/>
    <property type="molecule type" value="Genomic_DNA"/>
</dbReference>
<accession>G9Y3F7</accession>
<protein>
    <submittedName>
        <fullName evidence="2">Uncharacterized protein</fullName>
    </submittedName>
</protein>
<dbReference type="AlphaFoldDB" id="G9Y3F7"/>
<proteinExistence type="predicted"/>